<proteinExistence type="predicted"/>
<dbReference type="AlphaFoldDB" id="A0AAW3YQI3"/>
<sequence>MMAGHNRVFAENIVSSENPTWLEDMIHYGRSVRDFFYVDLQAIAPRGYCLLPEWICQSMVDSVYAANWQPLFYPVLPPAQASMILQADIQALMKMLIARPQPCAVLLAHPLGYIDPGCLAFLRQMQNNHQVHVFLDLSQGYGRKDCLQEILHVSAAYYSFNGNKLIGTGGALRLRLTGRESVPSSVINILTIFSTAAEEKFSVLRDCLKTSAIEDDIRDVSLYVAYQSSPYRTVLNWGQCSSSLQTLLKRLGLIQPLLAEPRQEKGLSSTNYHQWCEKVMLMFSSPRVEWSQ</sequence>
<dbReference type="InterPro" id="IPR015424">
    <property type="entry name" value="PyrdxlP-dep_Trfase"/>
</dbReference>
<gene>
    <name evidence="1" type="ORF">ID854_03915</name>
</gene>
<name>A0AAW3YQI3_9GAMM</name>
<dbReference type="SUPFAM" id="SSF53383">
    <property type="entry name" value="PLP-dependent transferases"/>
    <property type="match status" value="1"/>
</dbReference>
<accession>A0AAW3YQI3</accession>
<protein>
    <submittedName>
        <fullName evidence="1">Uncharacterized protein</fullName>
    </submittedName>
</protein>
<dbReference type="Gene3D" id="3.40.640.10">
    <property type="entry name" value="Type I PLP-dependent aspartate aminotransferase-like (Major domain)"/>
    <property type="match status" value="1"/>
</dbReference>
<organism evidence="1">
    <name type="scientific">Xenorhabdus szentirmaii</name>
    <dbReference type="NCBI Taxonomy" id="290112"/>
    <lineage>
        <taxon>Bacteria</taxon>
        <taxon>Pseudomonadati</taxon>
        <taxon>Pseudomonadota</taxon>
        <taxon>Gammaproteobacteria</taxon>
        <taxon>Enterobacterales</taxon>
        <taxon>Morganellaceae</taxon>
        <taxon>Xenorhabdus</taxon>
    </lineage>
</organism>
<dbReference type="Proteomes" id="UP001193920">
    <property type="component" value="Unassembled WGS sequence"/>
</dbReference>
<dbReference type="InterPro" id="IPR015421">
    <property type="entry name" value="PyrdxlP-dep_Trfase_major"/>
</dbReference>
<comment type="caution">
    <text evidence="1">The sequence shown here is derived from an EMBL/GenBank/DDBJ whole genome shotgun (WGS) entry which is preliminary data.</text>
</comment>
<dbReference type="RefSeq" id="WP_323868471.1">
    <property type="nucleotide sequence ID" value="NZ_JACXBF010000114.1"/>
</dbReference>
<evidence type="ECO:0000313" key="1">
    <source>
        <dbReference type="EMBL" id="MBD2799621.1"/>
    </source>
</evidence>
<reference evidence="1" key="1">
    <citation type="submission" date="2020-09" db="EMBL/GenBank/DDBJ databases">
        <authorList>
            <person name="Palma L."/>
            <person name="Caballero P."/>
            <person name="Berry C."/>
            <person name="Del Valle E."/>
        </authorList>
    </citation>
    <scope>NUCLEOTIDE SEQUENCE</scope>
    <source>
        <strain evidence="1">M</strain>
    </source>
</reference>
<dbReference type="EMBL" id="JACXBF010000114">
    <property type="protein sequence ID" value="MBD2799621.1"/>
    <property type="molecule type" value="Genomic_DNA"/>
</dbReference>
<reference evidence="1" key="2">
    <citation type="journal article" date="2024" name="Toxins">
        <title>Genome Sequence Analysis of Native Xenorhabdus Strains Isolated from Entomopathogenic Nematodes in Argentina.</title>
        <authorList>
            <person name="Palma L."/>
            <person name="Frizzo L."/>
            <person name="Kaiser S."/>
            <person name="Berry C."/>
            <person name="Caballero P."/>
            <person name="Bode H.B."/>
            <person name="Del Valle E.E."/>
        </authorList>
    </citation>
    <scope>NUCLEOTIDE SEQUENCE</scope>
    <source>
        <strain evidence="1">M</strain>
    </source>
</reference>